<dbReference type="AlphaFoldDB" id="A0A1Y1UIX4"/>
<feature type="compositionally biased region" description="Acidic residues" evidence="1">
    <location>
        <begin position="336"/>
        <end position="345"/>
    </location>
</feature>
<feature type="compositionally biased region" description="Polar residues" evidence="1">
    <location>
        <begin position="200"/>
        <end position="210"/>
    </location>
</feature>
<feature type="region of interest" description="Disordered" evidence="1">
    <location>
        <begin position="1"/>
        <end position="110"/>
    </location>
</feature>
<reference evidence="2 3" key="1">
    <citation type="submission" date="2017-03" db="EMBL/GenBank/DDBJ databases">
        <title>Widespread Adenine N6-methylation of Active Genes in Fungi.</title>
        <authorList>
            <consortium name="DOE Joint Genome Institute"/>
            <person name="Mondo S.J."/>
            <person name="Dannebaum R.O."/>
            <person name="Kuo R.C."/>
            <person name="Louie K.B."/>
            <person name="Bewick A.J."/>
            <person name="Labutti K."/>
            <person name="Haridas S."/>
            <person name="Kuo A."/>
            <person name="Salamov A."/>
            <person name="Ahrendt S.R."/>
            <person name="Lau R."/>
            <person name="Bowen B.P."/>
            <person name="Lipzen A."/>
            <person name="Sullivan W."/>
            <person name="Andreopoulos W.B."/>
            <person name="Clum A."/>
            <person name="Lindquist E."/>
            <person name="Daum C."/>
            <person name="Northen T.R."/>
            <person name="Ramamoorthy G."/>
            <person name="Schmitz R.J."/>
            <person name="Gryganskyi A."/>
            <person name="Culley D."/>
            <person name="Magnuson J."/>
            <person name="James T.Y."/>
            <person name="O'Malley M.A."/>
            <person name="Stajich J.E."/>
            <person name="Spatafora J.W."/>
            <person name="Visel A."/>
            <person name="Grigoriev I.V."/>
        </authorList>
    </citation>
    <scope>NUCLEOTIDE SEQUENCE [LARGE SCALE GENOMIC DNA]</scope>
    <source>
        <strain evidence="2 3">NRRL Y-17943</strain>
    </source>
</reference>
<feature type="compositionally biased region" description="Low complexity" evidence="1">
    <location>
        <begin position="161"/>
        <end position="176"/>
    </location>
</feature>
<dbReference type="EMBL" id="NBSH01000005">
    <property type="protein sequence ID" value="ORX38008.1"/>
    <property type="molecule type" value="Genomic_DNA"/>
</dbReference>
<feature type="region of interest" description="Disordered" evidence="1">
    <location>
        <begin position="122"/>
        <end position="292"/>
    </location>
</feature>
<feature type="compositionally biased region" description="Polar residues" evidence="1">
    <location>
        <begin position="131"/>
        <end position="158"/>
    </location>
</feature>
<dbReference type="GO" id="GO:0004864">
    <property type="term" value="F:protein phosphatase inhibitor activity"/>
    <property type="evidence" value="ECO:0007669"/>
    <property type="project" value="InterPro"/>
</dbReference>
<dbReference type="PANTHER" id="PTHR12398">
    <property type="entry name" value="PROTEIN PHOSPHATASE INHIBITOR"/>
    <property type="match status" value="1"/>
</dbReference>
<name>A0A1Y1UIX4_9TREE</name>
<feature type="compositionally biased region" description="Gly residues" evidence="1">
    <location>
        <begin position="228"/>
        <end position="247"/>
    </location>
</feature>
<feature type="region of interest" description="Disordered" evidence="1">
    <location>
        <begin position="306"/>
        <end position="381"/>
    </location>
</feature>
<evidence type="ECO:0000313" key="3">
    <source>
        <dbReference type="Proteomes" id="UP000193218"/>
    </source>
</evidence>
<proteinExistence type="predicted"/>
<sequence>MDADKPSYASTHSHPTHIDIPAPEPTALAPEDDAENLSPFPGPSGTRPPPARGILKNGFRRPSAVLEDMSPATDAQRNAEHLKWDEQNIQETEVQKDSLMKITEPKTPYVRYDAENDLVLGDVPAFDLSQDGPQSPQSSTHSNNLTPASPSTARNTDVNARRSSSSTSSSRSASFSLPTKDHPVRPGGGRSPSPHGSIASLRSNSSSGHQPNGAGGDASTGAHSQSSSGGGGVGGGGGGLNALGIGGVPEPIAMGATQMNTAANAGEVFSDSDEDMDEETRARHKEFERKRGAHYSKEAAFAMRKAKELLAKEDDEEEEEDAEGEAQGGETAREAEEADDDEDMEEVGREENRAAAAAGAGGGPSLANGDAHRGPNGDTGA</sequence>
<dbReference type="GO" id="GO:0009966">
    <property type="term" value="P:regulation of signal transduction"/>
    <property type="evidence" value="ECO:0007669"/>
    <property type="project" value="InterPro"/>
</dbReference>
<protein>
    <recommendedName>
        <fullName evidence="4">Protein phosphatase inhibitor 2</fullName>
    </recommendedName>
</protein>
<dbReference type="InterPro" id="IPR007062">
    <property type="entry name" value="PPI-2"/>
</dbReference>
<dbReference type="Proteomes" id="UP000193218">
    <property type="component" value="Unassembled WGS sequence"/>
</dbReference>
<feature type="compositionally biased region" description="Basic and acidic residues" evidence="1">
    <location>
        <begin position="279"/>
        <end position="290"/>
    </location>
</feature>
<gene>
    <name evidence="2" type="ORF">BD324DRAFT_624143</name>
</gene>
<keyword evidence="3" id="KW-1185">Reference proteome</keyword>
<dbReference type="OrthoDB" id="551302at2759"/>
<feature type="compositionally biased region" description="Acidic residues" evidence="1">
    <location>
        <begin position="313"/>
        <end position="324"/>
    </location>
</feature>
<evidence type="ECO:0008006" key="4">
    <source>
        <dbReference type="Google" id="ProtNLM"/>
    </source>
</evidence>
<feature type="compositionally biased region" description="Pro residues" evidence="1">
    <location>
        <begin position="40"/>
        <end position="51"/>
    </location>
</feature>
<dbReference type="RefSeq" id="XP_021871995.1">
    <property type="nucleotide sequence ID" value="XM_022015664.1"/>
</dbReference>
<dbReference type="GeneID" id="33557473"/>
<evidence type="ECO:0000256" key="1">
    <source>
        <dbReference type="SAM" id="MobiDB-lite"/>
    </source>
</evidence>
<feature type="compositionally biased region" description="Basic and acidic residues" evidence="1">
    <location>
        <begin position="77"/>
        <end position="86"/>
    </location>
</feature>
<dbReference type="InParanoid" id="A0A1Y1UIX4"/>
<dbReference type="PANTHER" id="PTHR12398:SF20">
    <property type="entry name" value="PROTEIN PHOSPHATASE 1 REGULATORY INHIBITOR SUBUNIT 2"/>
    <property type="match status" value="1"/>
</dbReference>
<dbReference type="Gene3D" id="6.10.250.1050">
    <property type="match status" value="1"/>
</dbReference>
<organism evidence="2 3">
    <name type="scientific">Kockovaella imperatae</name>
    <dbReference type="NCBI Taxonomy" id="4999"/>
    <lineage>
        <taxon>Eukaryota</taxon>
        <taxon>Fungi</taxon>
        <taxon>Dikarya</taxon>
        <taxon>Basidiomycota</taxon>
        <taxon>Agaricomycotina</taxon>
        <taxon>Tremellomycetes</taxon>
        <taxon>Tremellales</taxon>
        <taxon>Cuniculitremaceae</taxon>
        <taxon>Kockovaella</taxon>
    </lineage>
</organism>
<dbReference type="Pfam" id="PF04979">
    <property type="entry name" value="IPP-2"/>
    <property type="match status" value="1"/>
</dbReference>
<dbReference type="STRING" id="4999.A0A1Y1UIX4"/>
<evidence type="ECO:0000313" key="2">
    <source>
        <dbReference type="EMBL" id="ORX38008.1"/>
    </source>
</evidence>
<comment type="caution">
    <text evidence="2">The sequence shown here is derived from an EMBL/GenBank/DDBJ whole genome shotgun (WGS) entry which is preliminary data.</text>
</comment>
<accession>A0A1Y1UIX4</accession>